<dbReference type="AlphaFoldDB" id="A0AA38TVL4"/>
<evidence type="ECO:0000313" key="3">
    <source>
        <dbReference type="Proteomes" id="UP001172457"/>
    </source>
</evidence>
<protein>
    <submittedName>
        <fullName evidence="2">Uncharacterized protein</fullName>
    </submittedName>
</protein>
<proteinExistence type="predicted"/>
<feature type="compositionally biased region" description="Basic and acidic residues" evidence="1">
    <location>
        <begin position="54"/>
        <end position="63"/>
    </location>
</feature>
<organism evidence="2 3">
    <name type="scientific">Centaurea solstitialis</name>
    <name type="common">yellow star-thistle</name>
    <dbReference type="NCBI Taxonomy" id="347529"/>
    <lineage>
        <taxon>Eukaryota</taxon>
        <taxon>Viridiplantae</taxon>
        <taxon>Streptophyta</taxon>
        <taxon>Embryophyta</taxon>
        <taxon>Tracheophyta</taxon>
        <taxon>Spermatophyta</taxon>
        <taxon>Magnoliopsida</taxon>
        <taxon>eudicotyledons</taxon>
        <taxon>Gunneridae</taxon>
        <taxon>Pentapetalae</taxon>
        <taxon>asterids</taxon>
        <taxon>campanulids</taxon>
        <taxon>Asterales</taxon>
        <taxon>Asteraceae</taxon>
        <taxon>Carduoideae</taxon>
        <taxon>Cardueae</taxon>
        <taxon>Centaureinae</taxon>
        <taxon>Centaurea</taxon>
    </lineage>
</organism>
<evidence type="ECO:0000256" key="1">
    <source>
        <dbReference type="SAM" id="MobiDB-lite"/>
    </source>
</evidence>
<sequence>MLEPPFYSWRHQILCHDVACGTWNKESHQHKHTTIASHGQLTMSSTNETNLNILDKDDPDSKHVTTVNSN</sequence>
<dbReference type="EMBL" id="JARYMX010000002">
    <property type="protein sequence ID" value="KAJ9563973.1"/>
    <property type="molecule type" value="Genomic_DNA"/>
</dbReference>
<name>A0AA38TVL4_9ASTR</name>
<accession>A0AA38TVL4</accession>
<reference evidence="2" key="1">
    <citation type="submission" date="2023-03" db="EMBL/GenBank/DDBJ databases">
        <title>Chromosome-scale reference genome and RAD-based genetic map of yellow starthistle (Centaurea solstitialis) reveal putative structural variation and QTLs associated with invader traits.</title>
        <authorList>
            <person name="Reatini B."/>
            <person name="Cang F.A."/>
            <person name="Jiang Q."/>
            <person name="Mckibben M.T.W."/>
            <person name="Barker M.S."/>
            <person name="Rieseberg L.H."/>
            <person name="Dlugosch K.M."/>
        </authorList>
    </citation>
    <scope>NUCLEOTIDE SEQUENCE</scope>
    <source>
        <strain evidence="2">CAN-66</strain>
        <tissue evidence="2">Leaf</tissue>
    </source>
</reference>
<feature type="region of interest" description="Disordered" evidence="1">
    <location>
        <begin position="50"/>
        <end position="70"/>
    </location>
</feature>
<evidence type="ECO:0000313" key="2">
    <source>
        <dbReference type="EMBL" id="KAJ9563973.1"/>
    </source>
</evidence>
<comment type="caution">
    <text evidence="2">The sequence shown here is derived from an EMBL/GenBank/DDBJ whole genome shotgun (WGS) entry which is preliminary data.</text>
</comment>
<dbReference type="Proteomes" id="UP001172457">
    <property type="component" value="Chromosome 2"/>
</dbReference>
<gene>
    <name evidence="2" type="ORF">OSB04_009133</name>
</gene>
<keyword evidence="3" id="KW-1185">Reference proteome</keyword>